<dbReference type="GO" id="GO:0003700">
    <property type="term" value="F:DNA-binding transcription factor activity"/>
    <property type="evidence" value="ECO:0007669"/>
    <property type="project" value="TreeGrafter"/>
</dbReference>
<organism evidence="6 7">
    <name type="scientific">Candidatus Phosphoribacter hodrii</name>
    <dbReference type="NCBI Taxonomy" id="2953743"/>
    <lineage>
        <taxon>Bacteria</taxon>
        <taxon>Bacillati</taxon>
        <taxon>Actinomycetota</taxon>
        <taxon>Actinomycetes</taxon>
        <taxon>Micrococcales</taxon>
        <taxon>Dermatophilaceae</taxon>
        <taxon>Candidatus Phosphoribacter</taxon>
    </lineage>
</organism>
<evidence type="ECO:0000313" key="7">
    <source>
        <dbReference type="Proteomes" id="UP000718281"/>
    </source>
</evidence>
<keyword evidence="2 4" id="KW-0238">DNA-binding</keyword>
<dbReference type="GO" id="GO:0000976">
    <property type="term" value="F:transcription cis-regulatory region binding"/>
    <property type="evidence" value="ECO:0007669"/>
    <property type="project" value="TreeGrafter"/>
</dbReference>
<evidence type="ECO:0000256" key="4">
    <source>
        <dbReference type="PROSITE-ProRule" id="PRU00335"/>
    </source>
</evidence>
<sequence>MNSPPTESGAAGSAPSRVAVAGASVRRRRVDTERRAQLLAALEDLLLAEGFRTLTVDDLARRLHCSKATLYSVGSSKHELVVELTKQFFRQATQEIEAEVATVADPRRRISTYLAGVGRAMSRCSMAFYNDMVSFAPTAAIYSANSDAAARRVRELIATGVSAGALRAVDGTFAAQLTALAIEGIQSGALLGNTGLTAGAAYREMADLLLHGLAAYPEESDPVGYGAGSPTPG</sequence>
<dbReference type="InterPro" id="IPR036271">
    <property type="entry name" value="Tet_transcr_reg_TetR-rel_C_sf"/>
</dbReference>
<comment type="caution">
    <text evidence="6">The sequence shown here is derived from an EMBL/GenBank/DDBJ whole genome shotgun (WGS) entry which is preliminary data.</text>
</comment>
<dbReference type="Pfam" id="PF00440">
    <property type="entry name" value="TetR_N"/>
    <property type="match status" value="1"/>
</dbReference>
<dbReference type="InterPro" id="IPR001647">
    <property type="entry name" value="HTH_TetR"/>
</dbReference>
<name>A0A934X4X1_9MICO</name>
<evidence type="ECO:0000256" key="1">
    <source>
        <dbReference type="ARBA" id="ARBA00023015"/>
    </source>
</evidence>
<dbReference type="Gene3D" id="1.10.10.60">
    <property type="entry name" value="Homeodomain-like"/>
    <property type="match status" value="1"/>
</dbReference>
<dbReference type="Proteomes" id="UP000718281">
    <property type="component" value="Unassembled WGS sequence"/>
</dbReference>
<keyword evidence="1" id="KW-0805">Transcription regulation</keyword>
<dbReference type="PANTHER" id="PTHR30055">
    <property type="entry name" value="HTH-TYPE TRANSCRIPTIONAL REGULATOR RUTR"/>
    <property type="match status" value="1"/>
</dbReference>
<dbReference type="SUPFAM" id="SSF48498">
    <property type="entry name" value="Tetracyclin repressor-like, C-terminal domain"/>
    <property type="match status" value="1"/>
</dbReference>
<gene>
    <name evidence="6" type="ORF">IPF40_04990</name>
</gene>
<evidence type="ECO:0000256" key="3">
    <source>
        <dbReference type="ARBA" id="ARBA00023163"/>
    </source>
</evidence>
<dbReference type="AlphaFoldDB" id="A0A934X4X1"/>
<reference evidence="6 7" key="1">
    <citation type="submission" date="2020-10" db="EMBL/GenBank/DDBJ databases">
        <title>Connecting structure to function with the recovery of over 1000 high-quality activated sludge metagenome-assembled genomes encoding full-length rRNA genes using long-read sequencing.</title>
        <authorList>
            <person name="Singleton C.M."/>
            <person name="Petriglieri F."/>
            <person name="Kristensen J.M."/>
            <person name="Kirkegaard R.H."/>
            <person name="Michaelsen T.Y."/>
            <person name="Andersen M.H."/>
            <person name="Karst S.M."/>
            <person name="Dueholm M.S."/>
            <person name="Nielsen P.H."/>
            <person name="Albertsen M."/>
        </authorList>
    </citation>
    <scope>NUCLEOTIDE SEQUENCE [LARGE SCALE GENOMIC DNA]</scope>
    <source>
        <strain evidence="6">AalE_18-Q3-R2-46_BAT3C.188</strain>
    </source>
</reference>
<dbReference type="PANTHER" id="PTHR30055:SF234">
    <property type="entry name" value="HTH-TYPE TRANSCRIPTIONAL REGULATOR BETI"/>
    <property type="match status" value="1"/>
</dbReference>
<evidence type="ECO:0000259" key="5">
    <source>
        <dbReference type="PROSITE" id="PS50977"/>
    </source>
</evidence>
<evidence type="ECO:0000256" key="2">
    <source>
        <dbReference type="ARBA" id="ARBA00023125"/>
    </source>
</evidence>
<dbReference type="InterPro" id="IPR009057">
    <property type="entry name" value="Homeodomain-like_sf"/>
</dbReference>
<dbReference type="InterPro" id="IPR050109">
    <property type="entry name" value="HTH-type_TetR-like_transc_reg"/>
</dbReference>
<accession>A0A934X4X1</accession>
<dbReference type="PROSITE" id="PS50977">
    <property type="entry name" value="HTH_TETR_2"/>
    <property type="match status" value="1"/>
</dbReference>
<dbReference type="SUPFAM" id="SSF46689">
    <property type="entry name" value="Homeodomain-like"/>
    <property type="match status" value="1"/>
</dbReference>
<evidence type="ECO:0000313" key="6">
    <source>
        <dbReference type="EMBL" id="MBK6300418.1"/>
    </source>
</evidence>
<dbReference type="EMBL" id="JADIXZ010000004">
    <property type="protein sequence ID" value="MBK6300418.1"/>
    <property type="molecule type" value="Genomic_DNA"/>
</dbReference>
<proteinExistence type="predicted"/>
<feature type="DNA-binding region" description="H-T-H motif" evidence="4">
    <location>
        <begin position="55"/>
        <end position="74"/>
    </location>
</feature>
<dbReference type="Gene3D" id="1.10.357.10">
    <property type="entry name" value="Tetracycline Repressor, domain 2"/>
    <property type="match status" value="1"/>
</dbReference>
<protein>
    <submittedName>
        <fullName evidence="6">TetR/AcrR family transcriptional regulator</fullName>
    </submittedName>
</protein>
<feature type="domain" description="HTH tetR-type" evidence="5">
    <location>
        <begin position="32"/>
        <end position="92"/>
    </location>
</feature>
<keyword evidence="3" id="KW-0804">Transcription</keyword>